<sequence>NSNTPQFVRDQWQILSTEFNANRTLNRQVMGSLLPNFSIAAHNLDADVAELIVFDRVLTDPERISVENYLSTKYGIDISASGNDRYSYDTNYNGTVAGIGRLGFEYDTASFSGILGLDTLGGIAIDDGDFAFIGHDNGAQSWTTSEIPAEGLSNIRRIAREWRLDETNTFNTMKLLVDTTALPALPVAYDTYVLLVDSDGDFSNAEVYEMARVPGAGHWEVPLNLANGDFISIGVVRPVLGFSNATQDDFETVASSTIEVRTNFRALNSVPFNYATSDNGATAGNDYTAISSTAGNIGVGSNVFSFPLSITNDSDSESGEGININLSGFSSRFNGLNNPLIYTIKDDDNPRKIYFNTASATINESGGSLEITVNITPSQVDPGNPTTVDYAVTGGTATGSGQDFSLAAGTLSIPANNISNSFTISFSDDALSEVTETVIISLSNPTNGNLSDTDPITFTINIEDNDPTPLVQFNVPSRSELESVTNPAIPVVLSTASGQDVMVNYTVSGSATGGSTDFTLINGSITIPAGSIFTNILPVIANDASPEADETLIIDLSSPTAASLGANTRFTYTILNDDGPFGFTGPGGVGGTNTLPMWLKADSLMLTDGDPIPSWGDVSGNNNHATQGNALYQPTFQSGEINGFPVVRFDGVNDFTDDALSYNAKTIFIVFRTSSTLQAGNELGHIWGSYNELVHIAPEPRGGADQFGYSFDGNQSGTGTARYGQDGQTFGALVDDGTYYQWSYDQTHIVAVEYDETESLTRSILGALVDNFPVGAHHFGGDVAEIIVYDQELSQARRNIVENYLAAKYGVTLQGSNELLRAPGDTFL</sequence>
<dbReference type="GO" id="GO:0016020">
    <property type="term" value="C:membrane"/>
    <property type="evidence" value="ECO:0007669"/>
    <property type="project" value="InterPro"/>
</dbReference>
<dbReference type="InterPro" id="IPR038081">
    <property type="entry name" value="CalX-like_sf"/>
</dbReference>
<feature type="domain" description="Calx-beta" evidence="4">
    <location>
        <begin position="458"/>
        <end position="557"/>
    </location>
</feature>
<reference evidence="6" key="1">
    <citation type="journal article" date="2011" name="Proc. Natl. Acad. Sci. U.S.A.">
        <title>Genomic insights into the physiology and ecology of the marine filamentous cyanobacterium Lyngbya majuscula.</title>
        <authorList>
            <person name="Jones A.C."/>
            <person name="Monroe E.A."/>
            <person name="Podell S."/>
            <person name="Hess W.R."/>
            <person name="Klages S."/>
            <person name="Esquenazi E."/>
            <person name="Niessen S."/>
            <person name="Hoover H."/>
            <person name="Rothmann M."/>
            <person name="Lasken R.S."/>
            <person name="Yates J.R.III."/>
            <person name="Reinhardt R."/>
            <person name="Kube M."/>
            <person name="Burkart M.D."/>
            <person name="Allen E.E."/>
            <person name="Dorrestein P.C."/>
            <person name="Gerwick W.H."/>
            <person name="Gerwick L."/>
        </authorList>
    </citation>
    <scope>NUCLEOTIDE SEQUENCE [LARGE SCALE GENOMIC DNA]</scope>
    <source>
        <strain evidence="6">3L</strain>
    </source>
</reference>
<dbReference type="PANTHER" id="PTHR46682">
    <property type="entry name" value="ADHESION G-PROTEIN COUPLED RECEPTOR V1"/>
    <property type="match status" value="1"/>
</dbReference>
<dbReference type="eggNOG" id="COG2373">
    <property type="taxonomic scope" value="Bacteria"/>
</dbReference>
<dbReference type="PANTHER" id="PTHR46682:SF1">
    <property type="entry name" value="ADHESION G-PROTEIN COUPLED RECEPTOR V1"/>
    <property type="match status" value="1"/>
</dbReference>
<keyword evidence="6" id="KW-1185">Reference proteome</keyword>
<evidence type="ECO:0000259" key="4">
    <source>
        <dbReference type="SMART" id="SM00237"/>
    </source>
</evidence>
<feature type="non-terminal residue" evidence="5">
    <location>
        <position position="1"/>
    </location>
</feature>
<accession>F4XQL8</accession>
<dbReference type="eggNOG" id="COG1361">
    <property type="taxonomic scope" value="Bacteria"/>
</dbReference>
<organism evidence="5 6">
    <name type="scientific">Moorena producens 3L</name>
    <dbReference type="NCBI Taxonomy" id="489825"/>
    <lineage>
        <taxon>Bacteria</taxon>
        <taxon>Bacillati</taxon>
        <taxon>Cyanobacteriota</taxon>
        <taxon>Cyanophyceae</taxon>
        <taxon>Coleofasciculales</taxon>
        <taxon>Coleofasciculaceae</taxon>
        <taxon>Moorena</taxon>
    </lineage>
</organism>
<protein>
    <submittedName>
        <fullName evidence="5">Calx-beta domain protein</fullName>
    </submittedName>
</protein>
<dbReference type="RefSeq" id="WP_008182998.1">
    <property type="nucleotide sequence ID" value="NZ_GL890872.1"/>
</dbReference>
<keyword evidence="3" id="KW-0106">Calcium</keyword>
<evidence type="ECO:0000256" key="1">
    <source>
        <dbReference type="ARBA" id="ARBA00022729"/>
    </source>
</evidence>
<dbReference type="SUPFAM" id="SSF141072">
    <property type="entry name" value="CalX-like"/>
    <property type="match status" value="3"/>
</dbReference>
<proteinExistence type="predicted"/>
<dbReference type="SMART" id="SM00237">
    <property type="entry name" value="Calx_beta"/>
    <property type="match status" value="2"/>
</dbReference>
<dbReference type="AlphaFoldDB" id="F4XQL8"/>
<dbReference type="EMBL" id="GL890872">
    <property type="protein sequence ID" value="EGJ33115.1"/>
    <property type="molecule type" value="Genomic_DNA"/>
</dbReference>
<evidence type="ECO:0000256" key="2">
    <source>
        <dbReference type="ARBA" id="ARBA00022737"/>
    </source>
</evidence>
<feature type="domain" description="Calx-beta" evidence="4">
    <location>
        <begin position="340"/>
        <end position="443"/>
    </location>
</feature>
<keyword evidence="1" id="KW-0732">Signal</keyword>
<dbReference type="OrthoDB" id="466259at2"/>
<evidence type="ECO:0000256" key="3">
    <source>
        <dbReference type="ARBA" id="ARBA00022837"/>
    </source>
</evidence>
<dbReference type="GO" id="GO:0004930">
    <property type="term" value="F:G protein-coupled receptor activity"/>
    <property type="evidence" value="ECO:0007669"/>
    <property type="project" value="InterPro"/>
</dbReference>
<dbReference type="InterPro" id="IPR058515">
    <property type="entry name" value="DUF8202"/>
</dbReference>
<dbReference type="eggNOG" id="COG3210">
    <property type="taxonomic scope" value="Bacteria"/>
</dbReference>
<dbReference type="Proteomes" id="UP000003959">
    <property type="component" value="Unassembled WGS sequence"/>
</dbReference>
<gene>
    <name evidence="5" type="ORF">LYNGBM3L_53700</name>
</gene>
<dbReference type="Pfam" id="PF03160">
    <property type="entry name" value="Calx-beta"/>
    <property type="match status" value="2"/>
</dbReference>
<evidence type="ECO:0000313" key="5">
    <source>
        <dbReference type="EMBL" id="EGJ33115.1"/>
    </source>
</evidence>
<dbReference type="Pfam" id="PF26628">
    <property type="entry name" value="DUF8202"/>
    <property type="match status" value="1"/>
</dbReference>
<evidence type="ECO:0000313" key="6">
    <source>
        <dbReference type="Proteomes" id="UP000003959"/>
    </source>
</evidence>
<dbReference type="InterPro" id="IPR026919">
    <property type="entry name" value="ADGRV1"/>
</dbReference>
<dbReference type="InterPro" id="IPR003644">
    <property type="entry name" value="Calx_beta"/>
</dbReference>
<dbReference type="Gene3D" id="2.60.40.2030">
    <property type="match status" value="3"/>
</dbReference>
<name>F4XQL8_9CYAN</name>
<keyword evidence="2" id="KW-0677">Repeat</keyword>
<dbReference type="HOGENOM" id="CLU_342422_0_0_3"/>